<keyword evidence="3" id="KW-0964">Secreted</keyword>
<dbReference type="Gene3D" id="3.40.50.1820">
    <property type="entry name" value="alpha/beta hydrolase"/>
    <property type="match status" value="1"/>
</dbReference>
<evidence type="ECO:0000256" key="4">
    <source>
        <dbReference type="RuleBase" id="RU004262"/>
    </source>
</evidence>
<keyword evidence="5" id="KW-0732">Signal</keyword>
<dbReference type="CDD" id="cd00707">
    <property type="entry name" value="Pancreat_lipase_like"/>
    <property type="match status" value="1"/>
</dbReference>
<accession>A0AAW1D8X2</accession>
<dbReference type="GO" id="GO:0005615">
    <property type="term" value="C:extracellular space"/>
    <property type="evidence" value="ECO:0007669"/>
    <property type="project" value="TreeGrafter"/>
</dbReference>
<comment type="subcellular location">
    <subcellularLocation>
        <location evidence="1">Secreted</location>
    </subcellularLocation>
</comment>
<evidence type="ECO:0000313" key="8">
    <source>
        <dbReference type="Proteomes" id="UP001461498"/>
    </source>
</evidence>
<feature type="domain" description="Lipase" evidence="6">
    <location>
        <begin position="54"/>
        <end position="327"/>
    </location>
</feature>
<evidence type="ECO:0000256" key="3">
    <source>
        <dbReference type="ARBA" id="ARBA00022525"/>
    </source>
</evidence>
<reference evidence="7 8" key="1">
    <citation type="submission" date="2022-12" db="EMBL/GenBank/DDBJ databases">
        <title>Chromosome-level genome assembly of true bugs.</title>
        <authorList>
            <person name="Ma L."/>
            <person name="Li H."/>
        </authorList>
    </citation>
    <scope>NUCLEOTIDE SEQUENCE [LARGE SCALE GENOMIC DNA]</scope>
    <source>
        <strain evidence="7">Lab_2022b</strain>
    </source>
</reference>
<evidence type="ECO:0000313" key="7">
    <source>
        <dbReference type="EMBL" id="KAK9507403.1"/>
    </source>
</evidence>
<dbReference type="InterPro" id="IPR013818">
    <property type="entry name" value="Lipase"/>
</dbReference>
<dbReference type="Proteomes" id="UP001461498">
    <property type="component" value="Unassembled WGS sequence"/>
</dbReference>
<evidence type="ECO:0000256" key="1">
    <source>
        <dbReference type="ARBA" id="ARBA00004613"/>
    </source>
</evidence>
<sequence length="350" mass="38797">MKLLLYFYCSFILICQTNLITVSGCIIGSLHESIKINISSGNCTYQINHPCDADDKIKFILFTGNSIDNGIELNVSNATNKKLPVSYDGSLPLKVIIHGYSGSEYVYNIIKAYLYKGGNNVLLVDWGPLSRKPCYCAATVNTWQVGRCASLVLHQLLPAKYVHIVGFSLGAHVAGIVSNYLNEQLGKKVDRITGLDPALPMYSATSALNKLDPTDAYFVDVIHTSVGTYGKIEACGHQDFYVNKHPTQPGCNPTTVICSHKRATELFAESINTKIGFWATRCSSILSYLLGSCSTFRSNEQQILMGEYTDKRYSGVFFLKTANSPPYALGKLENKLQLAKYKRKKFVNYI</sequence>
<dbReference type="SUPFAM" id="SSF53474">
    <property type="entry name" value="alpha/beta-Hydrolases"/>
    <property type="match status" value="1"/>
</dbReference>
<dbReference type="GO" id="GO:0016298">
    <property type="term" value="F:lipase activity"/>
    <property type="evidence" value="ECO:0007669"/>
    <property type="project" value="InterPro"/>
</dbReference>
<feature type="chain" id="PRO_5043833509" description="Lipase domain-containing protein" evidence="5">
    <location>
        <begin position="25"/>
        <end position="350"/>
    </location>
</feature>
<comment type="caution">
    <text evidence="7">The sequence shown here is derived from an EMBL/GenBank/DDBJ whole genome shotgun (WGS) entry which is preliminary data.</text>
</comment>
<organism evidence="7 8">
    <name type="scientific">Rhynocoris fuscipes</name>
    <dbReference type="NCBI Taxonomy" id="488301"/>
    <lineage>
        <taxon>Eukaryota</taxon>
        <taxon>Metazoa</taxon>
        <taxon>Ecdysozoa</taxon>
        <taxon>Arthropoda</taxon>
        <taxon>Hexapoda</taxon>
        <taxon>Insecta</taxon>
        <taxon>Pterygota</taxon>
        <taxon>Neoptera</taxon>
        <taxon>Paraneoptera</taxon>
        <taxon>Hemiptera</taxon>
        <taxon>Heteroptera</taxon>
        <taxon>Panheteroptera</taxon>
        <taxon>Cimicomorpha</taxon>
        <taxon>Reduviidae</taxon>
        <taxon>Harpactorinae</taxon>
        <taxon>Harpactorini</taxon>
        <taxon>Rhynocoris</taxon>
    </lineage>
</organism>
<feature type="signal peptide" evidence="5">
    <location>
        <begin position="1"/>
        <end position="24"/>
    </location>
</feature>
<dbReference type="EMBL" id="JAPXFL010000004">
    <property type="protein sequence ID" value="KAK9507403.1"/>
    <property type="molecule type" value="Genomic_DNA"/>
</dbReference>
<gene>
    <name evidence="7" type="ORF">O3M35_007265</name>
</gene>
<dbReference type="AlphaFoldDB" id="A0AAW1D8X2"/>
<dbReference type="GO" id="GO:0017171">
    <property type="term" value="F:serine hydrolase activity"/>
    <property type="evidence" value="ECO:0007669"/>
    <property type="project" value="TreeGrafter"/>
</dbReference>
<dbReference type="PROSITE" id="PS51257">
    <property type="entry name" value="PROKAR_LIPOPROTEIN"/>
    <property type="match status" value="1"/>
</dbReference>
<dbReference type="Pfam" id="PF00151">
    <property type="entry name" value="Lipase"/>
    <property type="match status" value="1"/>
</dbReference>
<dbReference type="InterPro" id="IPR029058">
    <property type="entry name" value="AB_hydrolase_fold"/>
</dbReference>
<evidence type="ECO:0000256" key="5">
    <source>
        <dbReference type="SAM" id="SignalP"/>
    </source>
</evidence>
<dbReference type="InterPro" id="IPR033906">
    <property type="entry name" value="Lipase_N"/>
</dbReference>
<dbReference type="PANTHER" id="PTHR11610">
    <property type="entry name" value="LIPASE"/>
    <property type="match status" value="1"/>
</dbReference>
<dbReference type="PANTHER" id="PTHR11610:SF173">
    <property type="entry name" value="LIPASE DOMAIN-CONTAINING PROTEIN-RELATED"/>
    <property type="match status" value="1"/>
</dbReference>
<name>A0AAW1D8X2_9HEMI</name>
<evidence type="ECO:0000256" key="2">
    <source>
        <dbReference type="ARBA" id="ARBA00010701"/>
    </source>
</evidence>
<protein>
    <recommendedName>
        <fullName evidence="6">Lipase domain-containing protein</fullName>
    </recommendedName>
</protein>
<dbReference type="GO" id="GO:0016042">
    <property type="term" value="P:lipid catabolic process"/>
    <property type="evidence" value="ECO:0007669"/>
    <property type="project" value="TreeGrafter"/>
</dbReference>
<comment type="similarity">
    <text evidence="2 4">Belongs to the AB hydrolase superfamily. Lipase family.</text>
</comment>
<dbReference type="InterPro" id="IPR000734">
    <property type="entry name" value="TAG_lipase"/>
</dbReference>
<proteinExistence type="inferred from homology"/>
<evidence type="ECO:0000259" key="6">
    <source>
        <dbReference type="Pfam" id="PF00151"/>
    </source>
</evidence>
<keyword evidence="8" id="KW-1185">Reference proteome</keyword>